<feature type="compositionally biased region" description="Acidic residues" evidence="6">
    <location>
        <begin position="107"/>
        <end position="131"/>
    </location>
</feature>
<comment type="subcellular location">
    <subcellularLocation>
        <location evidence="1">Nucleus</location>
    </subcellularLocation>
</comment>
<evidence type="ECO:0000256" key="3">
    <source>
        <dbReference type="ARBA" id="ARBA00023125"/>
    </source>
</evidence>
<dbReference type="CDD" id="cd10017">
    <property type="entry name" value="B3_DNA"/>
    <property type="match status" value="3"/>
</dbReference>
<dbReference type="OrthoDB" id="1072982at2759"/>
<keyword evidence="4" id="KW-0804">Transcription</keyword>
<evidence type="ECO:0000313" key="8">
    <source>
        <dbReference type="EMBL" id="KFK29747.1"/>
    </source>
</evidence>
<dbReference type="PANTHER" id="PTHR31674:SF38">
    <property type="entry name" value="B3 DOMAIN-CONTAINING PROTEIN REM1"/>
    <property type="match status" value="1"/>
</dbReference>
<keyword evidence="5" id="KW-0539">Nucleus</keyword>
<dbReference type="EMBL" id="CM002875">
    <property type="protein sequence ID" value="KFK29747.1"/>
    <property type="molecule type" value="Genomic_DNA"/>
</dbReference>
<dbReference type="Pfam" id="PF02362">
    <property type="entry name" value="B3"/>
    <property type="match status" value="2"/>
</dbReference>
<evidence type="ECO:0000259" key="7">
    <source>
        <dbReference type="PROSITE" id="PS50863"/>
    </source>
</evidence>
<dbReference type="GO" id="GO:0003677">
    <property type="term" value="F:DNA binding"/>
    <property type="evidence" value="ECO:0007669"/>
    <property type="project" value="UniProtKB-KW"/>
</dbReference>
<evidence type="ECO:0000313" key="9">
    <source>
        <dbReference type="Proteomes" id="UP000029120"/>
    </source>
</evidence>
<reference evidence="9" key="1">
    <citation type="journal article" date="2015" name="Nat. Plants">
        <title>Genome expansion of Arabis alpina linked with retrotransposition and reduced symmetric DNA methylation.</title>
        <authorList>
            <person name="Willing E.M."/>
            <person name="Rawat V."/>
            <person name="Mandakova T."/>
            <person name="Maumus F."/>
            <person name="James G.V."/>
            <person name="Nordstroem K.J."/>
            <person name="Becker C."/>
            <person name="Warthmann N."/>
            <person name="Chica C."/>
            <person name="Szarzynska B."/>
            <person name="Zytnicki M."/>
            <person name="Albani M.C."/>
            <person name="Kiefer C."/>
            <person name="Bergonzi S."/>
            <person name="Castaings L."/>
            <person name="Mateos J.L."/>
            <person name="Berns M.C."/>
            <person name="Bujdoso N."/>
            <person name="Piofczyk T."/>
            <person name="de Lorenzo L."/>
            <person name="Barrero-Sicilia C."/>
            <person name="Mateos I."/>
            <person name="Piednoel M."/>
            <person name="Hagmann J."/>
            <person name="Chen-Min-Tao R."/>
            <person name="Iglesias-Fernandez R."/>
            <person name="Schuster S.C."/>
            <person name="Alonso-Blanco C."/>
            <person name="Roudier F."/>
            <person name="Carbonero P."/>
            <person name="Paz-Ares J."/>
            <person name="Davis S.J."/>
            <person name="Pecinka A."/>
            <person name="Quesneville H."/>
            <person name="Colot V."/>
            <person name="Lysak M.A."/>
            <person name="Weigel D."/>
            <person name="Coupland G."/>
            <person name="Schneeberger K."/>
        </authorList>
    </citation>
    <scope>NUCLEOTIDE SEQUENCE [LARGE SCALE GENOMIC DNA]</scope>
    <source>
        <strain evidence="9">cv. Pajares</strain>
    </source>
</reference>
<dbReference type="Proteomes" id="UP000029120">
    <property type="component" value="Chromosome 7"/>
</dbReference>
<feature type="domain" description="TF-B3" evidence="7">
    <location>
        <begin position="294"/>
        <end position="392"/>
    </location>
</feature>
<organism evidence="8 9">
    <name type="scientific">Arabis alpina</name>
    <name type="common">Alpine rock-cress</name>
    <dbReference type="NCBI Taxonomy" id="50452"/>
    <lineage>
        <taxon>Eukaryota</taxon>
        <taxon>Viridiplantae</taxon>
        <taxon>Streptophyta</taxon>
        <taxon>Embryophyta</taxon>
        <taxon>Tracheophyta</taxon>
        <taxon>Spermatophyta</taxon>
        <taxon>Magnoliopsida</taxon>
        <taxon>eudicotyledons</taxon>
        <taxon>Gunneridae</taxon>
        <taxon>Pentapetalae</taxon>
        <taxon>rosids</taxon>
        <taxon>malvids</taxon>
        <taxon>Brassicales</taxon>
        <taxon>Brassicaceae</taxon>
        <taxon>Arabideae</taxon>
        <taxon>Arabis</taxon>
    </lineage>
</organism>
<proteinExistence type="predicted"/>
<protein>
    <recommendedName>
        <fullName evidence="7">TF-B3 domain-containing protein</fullName>
    </recommendedName>
</protein>
<dbReference type="InterPro" id="IPR015300">
    <property type="entry name" value="DNA-bd_pseudobarrel_sf"/>
</dbReference>
<feature type="domain" description="TF-B3" evidence="7">
    <location>
        <begin position="34"/>
        <end position="92"/>
    </location>
</feature>
<dbReference type="InterPro" id="IPR039218">
    <property type="entry name" value="REM_fam"/>
</dbReference>
<gene>
    <name evidence="8" type="ordered locus">AALP_Aa7g173600</name>
</gene>
<dbReference type="SUPFAM" id="SSF101936">
    <property type="entry name" value="DNA-binding pseudobarrel domain"/>
    <property type="match status" value="3"/>
</dbReference>
<feature type="domain" description="TF-B3" evidence="7">
    <location>
        <begin position="152"/>
        <end position="248"/>
    </location>
</feature>
<keyword evidence="9" id="KW-1185">Reference proteome</keyword>
<name>A0A087GIP5_ARAAL</name>
<evidence type="ECO:0000256" key="1">
    <source>
        <dbReference type="ARBA" id="ARBA00004123"/>
    </source>
</evidence>
<dbReference type="OMA" id="KHYLSTH"/>
<evidence type="ECO:0000256" key="5">
    <source>
        <dbReference type="ARBA" id="ARBA00023242"/>
    </source>
</evidence>
<evidence type="ECO:0000256" key="2">
    <source>
        <dbReference type="ARBA" id="ARBA00023015"/>
    </source>
</evidence>
<sequence>MANPPRSSLFQQRFLTGNNPVLKLDDEFLRNYTKVLLRTDTSERFWKVYLDGDRLAGGWEVFAGDNKFRDGDVLVFRHDGDENIHVSVSSRSNSGDIEHASPCNVESDSEYEYEYDDDDGEDEDDEDDDDGLGNISVRKNKKLEADSSSGRFVTAHVTRYSLHKDRLDLSRNLTVSLGEHNKAHEIDLVNKQGRRWTLVIAKNCSSGVFYIRRGWSNFCSTNGLKQGDLCKFKLVQNGEKPVLWLCSHESGNNHEEEECTEVDAVKNCSSGRGKAKNMSNDVSKGKNMKTPSSFLITEFTPNRFKNGQLYLSTGFTTENGITKPGETTLQNKDGRTWSSDIHMTGVEGNRWFYMRRGWREMCKANGVKVNDSFVLELVWEDANPVFKFHSKIENNGSKGKGNRRTRKKRACETDVTVEKTPTIGIEGRTRVSYRDTTTNSRKLQRTEPKSCSISDQVTNVKRSIVDTLNTVKQFRSELETREQNLEASLLEIDALGERILGISQILNHKLV</sequence>
<dbReference type="Gene3D" id="2.40.330.10">
    <property type="entry name" value="DNA-binding pseudobarrel domain"/>
    <property type="match status" value="3"/>
</dbReference>
<keyword evidence="3" id="KW-0238">DNA-binding</keyword>
<evidence type="ECO:0000256" key="4">
    <source>
        <dbReference type="ARBA" id="ARBA00023163"/>
    </source>
</evidence>
<dbReference type="InterPro" id="IPR003340">
    <property type="entry name" value="B3_DNA-bd"/>
</dbReference>
<dbReference type="GO" id="GO:0005634">
    <property type="term" value="C:nucleus"/>
    <property type="evidence" value="ECO:0007669"/>
    <property type="project" value="UniProtKB-SubCell"/>
</dbReference>
<dbReference type="PANTHER" id="PTHR31674">
    <property type="entry name" value="B3 DOMAIN-CONTAINING PROTEIN REM-LIKE 3-RELATED"/>
    <property type="match status" value="1"/>
</dbReference>
<accession>A0A087GIP5</accession>
<dbReference type="SMART" id="SM01019">
    <property type="entry name" value="B3"/>
    <property type="match status" value="3"/>
</dbReference>
<dbReference type="AlphaFoldDB" id="A0A087GIP5"/>
<keyword evidence="2" id="KW-0805">Transcription regulation</keyword>
<dbReference type="Gramene" id="KFK29747">
    <property type="protein sequence ID" value="KFK29747"/>
    <property type="gene ID" value="AALP_AA7G173600"/>
</dbReference>
<dbReference type="PROSITE" id="PS50863">
    <property type="entry name" value="B3"/>
    <property type="match status" value="3"/>
</dbReference>
<evidence type="ECO:0000256" key="6">
    <source>
        <dbReference type="SAM" id="MobiDB-lite"/>
    </source>
</evidence>
<feature type="region of interest" description="Disordered" evidence="6">
    <location>
        <begin position="87"/>
        <end position="137"/>
    </location>
</feature>